<dbReference type="GO" id="GO:0005737">
    <property type="term" value="C:cytoplasm"/>
    <property type="evidence" value="ECO:0007669"/>
    <property type="project" value="UniProtKB-ARBA"/>
</dbReference>
<evidence type="ECO:0000313" key="9">
    <source>
        <dbReference type="Proteomes" id="UP001172102"/>
    </source>
</evidence>
<proteinExistence type="predicted"/>
<gene>
    <name evidence="8" type="ORF">B0H67DRAFT_568774</name>
</gene>
<comment type="caution">
    <text evidence="8">The sequence shown here is derived from an EMBL/GenBank/DDBJ whole genome shotgun (WGS) entry which is preliminary data.</text>
</comment>
<dbReference type="InterPro" id="IPR019528">
    <property type="entry name" value="PACT_domain"/>
</dbReference>
<dbReference type="AlphaFoldDB" id="A0AA40E2M4"/>
<dbReference type="GO" id="GO:0005815">
    <property type="term" value="C:microtubule organizing center"/>
    <property type="evidence" value="ECO:0007669"/>
    <property type="project" value="UniProtKB-SubCell"/>
</dbReference>
<dbReference type="EMBL" id="JAUKUA010000002">
    <property type="protein sequence ID" value="KAK0724790.1"/>
    <property type="molecule type" value="Genomic_DNA"/>
</dbReference>
<evidence type="ECO:0000256" key="1">
    <source>
        <dbReference type="ARBA" id="ARBA00004267"/>
    </source>
</evidence>
<dbReference type="Pfam" id="PF10495">
    <property type="entry name" value="PACT_coil_coil"/>
    <property type="match status" value="1"/>
</dbReference>
<feature type="region of interest" description="Disordered" evidence="6">
    <location>
        <begin position="1"/>
        <end position="25"/>
    </location>
</feature>
<evidence type="ECO:0000256" key="5">
    <source>
        <dbReference type="ARBA" id="ARBA00023212"/>
    </source>
</evidence>
<dbReference type="Proteomes" id="UP001172102">
    <property type="component" value="Unassembled WGS sequence"/>
</dbReference>
<feature type="compositionally biased region" description="Basic and acidic residues" evidence="6">
    <location>
        <begin position="1"/>
        <end position="13"/>
    </location>
</feature>
<keyword evidence="4" id="KW-0175">Coiled coil</keyword>
<evidence type="ECO:0000256" key="6">
    <source>
        <dbReference type="SAM" id="MobiDB-lite"/>
    </source>
</evidence>
<feature type="compositionally biased region" description="Polar residues" evidence="6">
    <location>
        <begin position="278"/>
        <end position="288"/>
    </location>
</feature>
<reference evidence="8" key="1">
    <citation type="submission" date="2023-06" db="EMBL/GenBank/DDBJ databases">
        <title>Genome-scale phylogeny and comparative genomics of the fungal order Sordariales.</title>
        <authorList>
            <consortium name="Lawrence Berkeley National Laboratory"/>
            <person name="Hensen N."/>
            <person name="Bonometti L."/>
            <person name="Westerberg I."/>
            <person name="Brannstrom I.O."/>
            <person name="Guillou S."/>
            <person name="Cros-Aarteil S."/>
            <person name="Calhoun S."/>
            <person name="Haridas S."/>
            <person name="Kuo A."/>
            <person name="Mondo S."/>
            <person name="Pangilinan J."/>
            <person name="Riley R."/>
            <person name="Labutti K."/>
            <person name="Andreopoulos B."/>
            <person name="Lipzen A."/>
            <person name="Chen C."/>
            <person name="Yanf M."/>
            <person name="Daum C."/>
            <person name="Ng V."/>
            <person name="Clum A."/>
            <person name="Steindorff A."/>
            <person name="Ohm R."/>
            <person name="Martin F."/>
            <person name="Silar P."/>
            <person name="Natvig D."/>
            <person name="Lalanne C."/>
            <person name="Gautier V."/>
            <person name="Ament-Velasquez S.L."/>
            <person name="Kruys A."/>
            <person name="Hutchinson M.I."/>
            <person name="Powell A.J."/>
            <person name="Barry K."/>
            <person name="Miller A.N."/>
            <person name="Grigoriev I.V."/>
            <person name="Debuchy R."/>
            <person name="Gladieux P."/>
            <person name="Thoren M.H."/>
            <person name="Johannesson H."/>
        </authorList>
    </citation>
    <scope>NUCLEOTIDE SEQUENCE</scope>
    <source>
        <strain evidence="8">SMH4607-1</strain>
    </source>
</reference>
<keyword evidence="3" id="KW-0597">Phosphoprotein</keyword>
<feature type="region of interest" description="Disordered" evidence="6">
    <location>
        <begin position="277"/>
        <end position="298"/>
    </location>
</feature>
<evidence type="ECO:0000256" key="2">
    <source>
        <dbReference type="ARBA" id="ARBA00022490"/>
    </source>
</evidence>
<evidence type="ECO:0000256" key="3">
    <source>
        <dbReference type="ARBA" id="ARBA00022553"/>
    </source>
</evidence>
<feature type="domain" description="Pericentrin/AKAP-450 centrosomal targeting" evidence="7">
    <location>
        <begin position="147"/>
        <end position="247"/>
    </location>
</feature>
<comment type="subcellular location">
    <subcellularLocation>
        <location evidence="1">Cytoplasm</location>
        <location evidence="1">Cytoskeleton</location>
        <location evidence="1">Microtubule organizing center</location>
    </subcellularLocation>
</comment>
<evidence type="ECO:0000313" key="8">
    <source>
        <dbReference type="EMBL" id="KAK0724790.1"/>
    </source>
</evidence>
<evidence type="ECO:0000256" key="4">
    <source>
        <dbReference type="ARBA" id="ARBA00023054"/>
    </source>
</evidence>
<sequence>MPSDERRDLHNMLRESQTAADKLDREVREQREALDELMAVEMALRKKLDRARSERAAYRASAEKLQKDVKTLKVEKDKAVAEAVASATAAAKEERALAHAPRNLAKSTMSNGSVDTDAIIRAAEAAERRHEKEIRGMVMQMEWLKACWDREAKLRGDAAFAKRYLLLEVQIRDACNKADLAIINRIRAEVNTKGRSALGQLSSVRRSQAETALVKRTQHPNQPARNLQRVLHAVRFVVRMQTGARSWAKHEKVRQRLADCVEDMEREERIRRMRDQWRAQTSHNSNKQPAAMCVLTNE</sequence>
<accession>A0AA40E2M4</accession>
<name>A0AA40E2M4_9PEZI</name>
<keyword evidence="2" id="KW-0963">Cytoplasm</keyword>
<keyword evidence="5" id="KW-0206">Cytoskeleton</keyword>
<protein>
    <recommendedName>
        <fullName evidence="7">Pericentrin/AKAP-450 centrosomal targeting domain-containing protein</fullName>
    </recommendedName>
</protein>
<keyword evidence="9" id="KW-1185">Reference proteome</keyword>
<evidence type="ECO:0000259" key="7">
    <source>
        <dbReference type="Pfam" id="PF10495"/>
    </source>
</evidence>
<organism evidence="8 9">
    <name type="scientific">Lasiosphaeris hirsuta</name>
    <dbReference type="NCBI Taxonomy" id="260670"/>
    <lineage>
        <taxon>Eukaryota</taxon>
        <taxon>Fungi</taxon>
        <taxon>Dikarya</taxon>
        <taxon>Ascomycota</taxon>
        <taxon>Pezizomycotina</taxon>
        <taxon>Sordariomycetes</taxon>
        <taxon>Sordariomycetidae</taxon>
        <taxon>Sordariales</taxon>
        <taxon>Lasiosphaeriaceae</taxon>
        <taxon>Lasiosphaeris</taxon>
    </lineage>
</organism>